<proteinExistence type="predicted"/>
<feature type="compositionally biased region" description="Polar residues" evidence="1">
    <location>
        <begin position="134"/>
        <end position="147"/>
    </location>
</feature>
<name>A0A1X0NN80_9TRYP</name>
<comment type="caution">
    <text evidence="2">The sequence shown here is derived from an EMBL/GenBank/DDBJ whole genome shotgun (WGS) entry which is preliminary data.</text>
</comment>
<dbReference type="AlphaFoldDB" id="A0A1X0NN80"/>
<accession>A0A1X0NN80</accession>
<dbReference type="GeneID" id="39988400"/>
<dbReference type="RefSeq" id="XP_028880019.1">
    <property type="nucleotide sequence ID" value="XM_029028620.1"/>
</dbReference>
<gene>
    <name evidence="2" type="ORF">TM35_000311390</name>
</gene>
<feature type="region of interest" description="Disordered" evidence="1">
    <location>
        <begin position="129"/>
        <end position="182"/>
    </location>
</feature>
<evidence type="ECO:0000256" key="1">
    <source>
        <dbReference type="SAM" id="MobiDB-lite"/>
    </source>
</evidence>
<keyword evidence="3" id="KW-1185">Reference proteome</keyword>
<evidence type="ECO:0000313" key="2">
    <source>
        <dbReference type="EMBL" id="ORC85953.1"/>
    </source>
</evidence>
<dbReference type="EMBL" id="NBCO01000031">
    <property type="protein sequence ID" value="ORC85953.1"/>
    <property type="molecule type" value="Genomic_DNA"/>
</dbReference>
<reference evidence="2 3" key="1">
    <citation type="submission" date="2017-03" db="EMBL/GenBank/DDBJ databases">
        <title>An alternative strategy for trypanosome survival in the mammalian bloodstream revealed through genome and transcriptome analysis of the ubiquitous bovine parasite Trypanosoma (Megatrypanum) theileri.</title>
        <authorList>
            <person name="Kelly S."/>
            <person name="Ivens A."/>
            <person name="Mott A."/>
            <person name="O'Neill E."/>
            <person name="Emms D."/>
            <person name="Macleod O."/>
            <person name="Voorheis P."/>
            <person name="Matthews J."/>
            <person name="Matthews K."/>
            <person name="Carrington M."/>
        </authorList>
    </citation>
    <scope>NUCLEOTIDE SEQUENCE [LARGE SCALE GENOMIC DNA]</scope>
    <source>
        <strain evidence="2">Edinburgh</strain>
    </source>
</reference>
<dbReference type="VEuPathDB" id="TriTrypDB:TM35_000311390"/>
<sequence length="224" mass="25407">MTQASTSVLSNSPKLFEQQDGFEDIRVSIERIQLLLERGETLLYGEEVQRELFPTCASHNNAAVAAGNGKNIYQPEEKKKKPQFKQNSPQQQKLMYQNGGSKVPQQGSSPFNADIMNKKDYMTQRSVLRRKNADSLTTTPQQQSVSPGNGELSKSTNSKLSKSSNRSVKLKRLGKDMHECDDDDREDISIEELLVRIRRELQEYRSRNNHSLLRKSPMAPHASL</sequence>
<evidence type="ECO:0000313" key="3">
    <source>
        <dbReference type="Proteomes" id="UP000192257"/>
    </source>
</evidence>
<dbReference type="Proteomes" id="UP000192257">
    <property type="component" value="Unassembled WGS sequence"/>
</dbReference>
<protein>
    <submittedName>
        <fullName evidence="2">Uncharacterized protein</fullName>
    </submittedName>
</protein>
<feature type="compositionally biased region" description="Low complexity" evidence="1">
    <location>
        <begin position="152"/>
        <end position="167"/>
    </location>
</feature>
<organism evidence="2 3">
    <name type="scientific">Trypanosoma theileri</name>
    <dbReference type="NCBI Taxonomy" id="67003"/>
    <lineage>
        <taxon>Eukaryota</taxon>
        <taxon>Discoba</taxon>
        <taxon>Euglenozoa</taxon>
        <taxon>Kinetoplastea</taxon>
        <taxon>Metakinetoplastina</taxon>
        <taxon>Trypanosomatida</taxon>
        <taxon>Trypanosomatidae</taxon>
        <taxon>Trypanosoma</taxon>
    </lineage>
</organism>
<dbReference type="OrthoDB" id="10569429at2759"/>